<dbReference type="EC" id="1.14.-.-" evidence="2"/>
<dbReference type="GO" id="GO:0004497">
    <property type="term" value="F:monooxygenase activity"/>
    <property type="evidence" value="ECO:0007669"/>
    <property type="project" value="UniProtKB-KW"/>
</dbReference>
<reference evidence="2 3" key="1">
    <citation type="submission" date="2024-09" db="EMBL/GenBank/DDBJ databases">
        <authorList>
            <person name="Sun Q."/>
            <person name="Mori K."/>
        </authorList>
    </citation>
    <scope>NUCLEOTIDE SEQUENCE [LARGE SCALE GENOMIC DNA]</scope>
    <source>
        <strain evidence="2 3">CECT 8300</strain>
    </source>
</reference>
<dbReference type="Proteomes" id="UP001589590">
    <property type="component" value="Unassembled WGS sequence"/>
</dbReference>
<feature type="domain" description="ABM" evidence="1">
    <location>
        <begin position="17"/>
        <end position="106"/>
    </location>
</feature>
<keyword evidence="2" id="KW-0560">Oxidoreductase</keyword>
<dbReference type="InterPro" id="IPR011008">
    <property type="entry name" value="Dimeric_a/b-barrel"/>
</dbReference>
<dbReference type="SUPFAM" id="SSF54909">
    <property type="entry name" value="Dimeric alpha+beta barrel"/>
    <property type="match status" value="1"/>
</dbReference>
<evidence type="ECO:0000313" key="3">
    <source>
        <dbReference type="Proteomes" id="UP001589590"/>
    </source>
</evidence>
<protein>
    <submittedName>
        <fullName evidence="2">Antibiotic biosynthesis monooxygenase family protein</fullName>
        <ecNumber evidence="2">1.14.-.-</ecNumber>
    </submittedName>
</protein>
<dbReference type="InterPro" id="IPR007138">
    <property type="entry name" value="ABM_dom"/>
</dbReference>
<dbReference type="PROSITE" id="PS51725">
    <property type="entry name" value="ABM"/>
    <property type="match status" value="1"/>
</dbReference>
<proteinExistence type="predicted"/>
<comment type="caution">
    <text evidence="2">The sequence shown here is derived from an EMBL/GenBank/DDBJ whole genome shotgun (WGS) entry which is preliminary data.</text>
</comment>
<keyword evidence="3" id="KW-1185">Reference proteome</keyword>
<accession>A0ABV5GZV4</accession>
<evidence type="ECO:0000259" key="1">
    <source>
        <dbReference type="PROSITE" id="PS51725"/>
    </source>
</evidence>
<name>A0ABV5GZV4_9FLAO</name>
<sequence length="108" mass="13020">MMQTNNQKLRTKNQKRILEVAILNIKKGLSSDFENTFKIAQKIISSMKGYISHDLKKCVEQDDKYILLVHWETIEDHEIGFRKSQEYQEWKTLLHSFYEPFPTVEHYR</sequence>
<dbReference type="Gene3D" id="3.30.70.100">
    <property type="match status" value="1"/>
</dbReference>
<dbReference type="RefSeq" id="WP_290272606.1">
    <property type="nucleotide sequence ID" value="NZ_JAUFQP010000013.1"/>
</dbReference>
<dbReference type="Pfam" id="PF03992">
    <property type="entry name" value="ABM"/>
    <property type="match status" value="1"/>
</dbReference>
<keyword evidence="2" id="KW-0503">Monooxygenase</keyword>
<organism evidence="2 3">
    <name type="scientific">Algibacter miyuki</name>
    <dbReference type="NCBI Taxonomy" id="1306933"/>
    <lineage>
        <taxon>Bacteria</taxon>
        <taxon>Pseudomonadati</taxon>
        <taxon>Bacteroidota</taxon>
        <taxon>Flavobacteriia</taxon>
        <taxon>Flavobacteriales</taxon>
        <taxon>Flavobacteriaceae</taxon>
        <taxon>Algibacter</taxon>
    </lineage>
</organism>
<dbReference type="EMBL" id="JBHMFA010000005">
    <property type="protein sequence ID" value="MFB9105143.1"/>
    <property type="molecule type" value="Genomic_DNA"/>
</dbReference>
<evidence type="ECO:0000313" key="2">
    <source>
        <dbReference type="EMBL" id="MFB9105143.1"/>
    </source>
</evidence>
<gene>
    <name evidence="2" type="ORF">ACFFU1_09545</name>
</gene>